<feature type="region of interest" description="Disordered" evidence="1">
    <location>
        <begin position="54"/>
        <end position="74"/>
    </location>
</feature>
<dbReference type="Proteomes" id="UP001619887">
    <property type="component" value="Unassembled WGS sequence"/>
</dbReference>
<evidence type="ECO:0000256" key="1">
    <source>
        <dbReference type="SAM" id="MobiDB-lite"/>
    </source>
</evidence>
<protein>
    <submittedName>
        <fullName evidence="2">Uncharacterized protein</fullName>
    </submittedName>
</protein>
<dbReference type="AlphaFoldDB" id="A0ABD2HAX7"/>
<reference evidence="2 3" key="1">
    <citation type="journal article" date="2022" name="G3 (Bethesda)">
        <title>Evaluating Illumina-, Nanopore-, and PacBio-based genome assembly strategies with the bald notothen, Trematomus borchgrevinki.</title>
        <authorList>
            <person name="Rayamajhi N."/>
            <person name="Cheng C.C."/>
            <person name="Catchen J.M."/>
        </authorList>
    </citation>
    <scope>NUCLEOTIDE SEQUENCE [LARGE SCALE GENOMIC DNA]</scope>
    <source>
        <strain evidence="2">AGRC-2024</strain>
    </source>
</reference>
<evidence type="ECO:0000313" key="3">
    <source>
        <dbReference type="Proteomes" id="UP001619887"/>
    </source>
</evidence>
<proteinExistence type="predicted"/>
<gene>
    <name evidence="2" type="ORF">OYC64_000050</name>
</gene>
<keyword evidence="3" id="KW-1185">Reference proteome</keyword>
<organism evidence="2 3">
    <name type="scientific">Pagothenia borchgrevinki</name>
    <name type="common">Bald rockcod</name>
    <name type="synonym">Trematomus borchgrevinki</name>
    <dbReference type="NCBI Taxonomy" id="8213"/>
    <lineage>
        <taxon>Eukaryota</taxon>
        <taxon>Metazoa</taxon>
        <taxon>Chordata</taxon>
        <taxon>Craniata</taxon>
        <taxon>Vertebrata</taxon>
        <taxon>Euteleostomi</taxon>
        <taxon>Actinopterygii</taxon>
        <taxon>Neopterygii</taxon>
        <taxon>Teleostei</taxon>
        <taxon>Neoteleostei</taxon>
        <taxon>Acanthomorphata</taxon>
        <taxon>Eupercaria</taxon>
        <taxon>Perciformes</taxon>
        <taxon>Notothenioidei</taxon>
        <taxon>Nototheniidae</taxon>
        <taxon>Pagothenia</taxon>
    </lineage>
</organism>
<name>A0ABD2HAX7_PAGBO</name>
<comment type="caution">
    <text evidence="2">The sequence shown here is derived from an EMBL/GenBank/DDBJ whole genome shotgun (WGS) entry which is preliminary data.</text>
</comment>
<evidence type="ECO:0000313" key="2">
    <source>
        <dbReference type="EMBL" id="KAL3063637.1"/>
    </source>
</evidence>
<sequence length="101" mass="10926">MSPPRPLRQGKVVVMMMMMMMSIQEDRVLYSWAGGSTRAGCCIMSASAFLGGEEQVRTQGSQQGEEGSRSAVPLRGNMESAVHPHLVHHGRQEGALTHAGM</sequence>
<accession>A0ABD2HAX7</accession>
<reference evidence="2 3" key="2">
    <citation type="journal article" date="2024" name="G3 (Bethesda)">
        <title>The genome of the cryopelagic Antarctic bald notothen, Trematomus borchgrevinki.</title>
        <authorList>
            <person name="Rayamajhi N."/>
            <person name="Rivera-Colon A.G."/>
            <person name="Minhas B.F."/>
            <person name="Cheng C.C."/>
            <person name="Catchen J.M."/>
        </authorList>
    </citation>
    <scope>NUCLEOTIDE SEQUENCE [LARGE SCALE GENOMIC DNA]</scope>
    <source>
        <strain evidence="2">AGRC-2024</strain>
    </source>
</reference>
<dbReference type="EMBL" id="JBIYXZ010002070">
    <property type="protein sequence ID" value="KAL3063637.1"/>
    <property type="molecule type" value="Genomic_DNA"/>
</dbReference>